<dbReference type="KEGG" id="mtp:Mthe_0465"/>
<organism evidence="2 3">
    <name type="scientific">Methanothrix thermoacetophila (strain DSM 6194 / JCM 14653 / NBRC 101360 / PT)</name>
    <name type="common">Methanosaeta thermophila</name>
    <dbReference type="NCBI Taxonomy" id="349307"/>
    <lineage>
        <taxon>Archaea</taxon>
        <taxon>Methanobacteriati</taxon>
        <taxon>Methanobacteriota</taxon>
        <taxon>Stenosarchaea group</taxon>
        <taxon>Methanomicrobia</taxon>
        <taxon>Methanotrichales</taxon>
        <taxon>Methanotrichaceae</taxon>
        <taxon>Methanothrix</taxon>
    </lineage>
</organism>
<sequence>MPLFLSKPCYITTSNPEAMLFERKVAVVSFPGIGSVGKVAVDYLISCTNSRMIMTLPFSGFPPQVLIQDGVARLFTVDVFSPEGREDILLLTSDAQPLEVLGMNRLAGEILSDMREMDVRDVVTLAAYVGAVHENVVGTATDADGVELLKSAGIAVMPSSIIGGMNGIIAGMAPLYGLRGFCILGTTSGERLVDLNAARNLLLSIKNLLQMEIDVSQLEIEEEEEAEEIEAPEDEGYADEDMLYR</sequence>
<dbReference type="PANTHER" id="PTHR35610">
    <property type="entry name" value="3-ISOPROPYLMALATE DEHYDRATASE-RELATED"/>
    <property type="match status" value="1"/>
</dbReference>
<dbReference type="STRING" id="349307.Mthe_0465"/>
<dbReference type="Proteomes" id="UP000000674">
    <property type="component" value="Chromosome"/>
</dbReference>
<dbReference type="PANTHER" id="PTHR35610:SF7">
    <property type="entry name" value="3-ISOPROPYLMALATE DEHYDRATASE"/>
    <property type="match status" value="1"/>
</dbReference>
<proteinExistence type="predicted"/>
<dbReference type="InterPro" id="IPR038389">
    <property type="entry name" value="PSMG2_sf"/>
</dbReference>
<evidence type="ECO:0000313" key="2">
    <source>
        <dbReference type="EMBL" id="ABK14256.1"/>
    </source>
</evidence>
<dbReference type="Gene3D" id="3.40.50.10900">
    <property type="entry name" value="PAC-like subunit"/>
    <property type="match status" value="1"/>
</dbReference>
<dbReference type="EMBL" id="CP000477">
    <property type="protein sequence ID" value="ABK14256.1"/>
    <property type="molecule type" value="Genomic_DNA"/>
</dbReference>
<keyword evidence="3" id="KW-1185">Reference proteome</keyword>
<dbReference type="SMR" id="A0B6D2"/>
<dbReference type="InterPro" id="IPR019151">
    <property type="entry name" value="Proteasome_assmbl_chaperone_2"/>
</dbReference>
<protein>
    <recommendedName>
        <fullName evidence="4">Proteasome assembly chaperone family protein</fullName>
    </recommendedName>
</protein>
<evidence type="ECO:0000313" key="3">
    <source>
        <dbReference type="Proteomes" id="UP000000674"/>
    </source>
</evidence>
<dbReference type="Pfam" id="PF09754">
    <property type="entry name" value="PAC2"/>
    <property type="match status" value="1"/>
</dbReference>
<evidence type="ECO:0008006" key="4">
    <source>
        <dbReference type="Google" id="ProtNLM"/>
    </source>
</evidence>
<name>A0B6D2_METTP</name>
<dbReference type="AlphaFoldDB" id="A0B6D2"/>
<gene>
    <name evidence="2" type="ordered locus">Mthe_0465</name>
</gene>
<dbReference type="HOGENOM" id="CLU_075000_1_0_2"/>
<accession>A0B6D2</accession>
<reference evidence="2 3" key="1">
    <citation type="submission" date="2006-10" db="EMBL/GenBank/DDBJ databases">
        <title>Complete sequence of Methanosaeta thermophila PT.</title>
        <authorList>
            <consortium name="US DOE Joint Genome Institute"/>
            <person name="Copeland A."/>
            <person name="Lucas S."/>
            <person name="Lapidus A."/>
            <person name="Barry K."/>
            <person name="Detter J.C."/>
            <person name="Glavina del Rio T."/>
            <person name="Hammon N."/>
            <person name="Israni S."/>
            <person name="Pitluck S."/>
            <person name="Chain P."/>
            <person name="Malfatti S."/>
            <person name="Shin M."/>
            <person name="Vergez L."/>
            <person name="Schmutz J."/>
            <person name="Larimer F."/>
            <person name="Land M."/>
            <person name="Hauser L."/>
            <person name="Kyrpides N."/>
            <person name="Kim E."/>
            <person name="Smith K.S."/>
            <person name="Ingram-Smith C."/>
            <person name="Richardson P."/>
        </authorList>
    </citation>
    <scope>NUCLEOTIDE SEQUENCE [LARGE SCALE GENOMIC DNA]</scope>
    <source>
        <strain evidence="3">DSM 6194 / JCM 14653 / NBRC 101360 / PT</strain>
    </source>
</reference>
<feature type="region of interest" description="Disordered" evidence="1">
    <location>
        <begin position="221"/>
        <end position="245"/>
    </location>
</feature>
<dbReference type="SUPFAM" id="SSF159659">
    <property type="entry name" value="Cgl1923-like"/>
    <property type="match status" value="1"/>
</dbReference>
<evidence type="ECO:0000256" key="1">
    <source>
        <dbReference type="SAM" id="MobiDB-lite"/>
    </source>
</evidence>